<feature type="repeat" description="Filamin" evidence="3">
    <location>
        <begin position="91"/>
        <end position="183"/>
    </location>
</feature>
<dbReference type="PANTHER" id="PTHR38537:SF5">
    <property type="entry name" value="FILAMIN-A"/>
    <property type="match status" value="1"/>
</dbReference>
<dbReference type="PANTHER" id="PTHR38537">
    <property type="entry name" value="JITTERBUG, ISOFORM N"/>
    <property type="match status" value="1"/>
</dbReference>
<evidence type="ECO:0000313" key="4">
    <source>
        <dbReference type="Proteomes" id="UP000694871"/>
    </source>
</evidence>
<gene>
    <name evidence="5" type="primary">LOC107108016</name>
</gene>
<dbReference type="PROSITE" id="PS50194">
    <property type="entry name" value="FILAMIN_REPEAT"/>
    <property type="match status" value="3"/>
</dbReference>
<evidence type="ECO:0000256" key="1">
    <source>
        <dbReference type="ARBA" id="ARBA00009238"/>
    </source>
</evidence>
<dbReference type="Gene3D" id="2.60.40.10">
    <property type="entry name" value="Immunoglobulins"/>
    <property type="match status" value="3"/>
</dbReference>
<proteinExistence type="inferred from homology"/>
<accession>A0ABM1JR00</accession>
<dbReference type="InterPro" id="IPR014756">
    <property type="entry name" value="Ig_E-set"/>
</dbReference>
<dbReference type="SUPFAM" id="SSF81296">
    <property type="entry name" value="E set domains"/>
    <property type="match status" value="3"/>
</dbReference>
<evidence type="ECO:0000256" key="3">
    <source>
        <dbReference type="PROSITE-ProRule" id="PRU00087"/>
    </source>
</evidence>
<dbReference type="Proteomes" id="UP000694871">
    <property type="component" value="Unplaced"/>
</dbReference>
<dbReference type="GeneID" id="107108016"/>
<dbReference type="InterPro" id="IPR044801">
    <property type="entry name" value="Filamin"/>
</dbReference>
<feature type="repeat" description="Filamin" evidence="3">
    <location>
        <begin position="214"/>
        <end position="250"/>
    </location>
</feature>
<feature type="repeat" description="Filamin" evidence="3">
    <location>
        <begin position="52"/>
        <end position="87"/>
    </location>
</feature>
<keyword evidence="4" id="KW-1185">Reference proteome</keyword>
<dbReference type="RefSeq" id="XP_015263887.1">
    <property type="nucleotide sequence ID" value="XM_015408401.1"/>
</dbReference>
<keyword evidence="2" id="KW-0677">Repeat</keyword>
<dbReference type="SMART" id="SM00557">
    <property type="entry name" value="IG_FLMN"/>
    <property type="match status" value="2"/>
</dbReference>
<protein>
    <submittedName>
        <fullName evidence="5">Filamin-A-like</fullName>
    </submittedName>
</protein>
<evidence type="ECO:0000313" key="5">
    <source>
        <dbReference type="RefSeq" id="XP_015263887.1"/>
    </source>
</evidence>
<evidence type="ECO:0000256" key="2">
    <source>
        <dbReference type="ARBA" id="ARBA00022737"/>
    </source>
</evidence>
<reference evidence="5" key="1">
    <citation type="submission" date="2025-08" db="UniProtKB">
        <authorList>
            <consortium name="RefSeq"/>
        </authorList>
    </citation>
    <scope>IDENTIFICATION</scope>
</reference>
<comment type="similarity">
    <text evidence="1">Belongs to the filamin family.</text>
</comment>
<organism evidence="4 5">
    <name type="scientific">Gekko japonicus</name>
    <name type="common">Schlegel's Japanese gecko</name>
    <dbReference type="NCBI Taxonomy" id="146911"/>
    <lineage>
        <taxon>Eukaryota</taxon>
        <taxon>Metazoa</taxon>
        <taxon>Chordata</taxon>
        <taxon>Craniata</taxon>
        <taxon>Vertebrata</taxon>
        <taxon>Euteleostomi</taxon>
        <taxon>Lepidosauria</taxon>
        <taxon>Squamata</taxon>
        <taxon>Bifurcata</taxon>
        <taxon>Gekkota</taxon>
        <taxon>Gekkonidae</taxon>
        <taxon>Gekkoninae</taxon>
        <taxon>Gekko</taxon>
    </lineage>
</organism>
<name>A0ABM1JR00_GEKJA</name>
<dbReference type="InterPro" id="IPR013783">
    <property type="entry name" value="Ig-like_fold"/>
</dbReference>
<dbReference type="InterPro" id="IPR001298">
    <property type="entry name" value="Filamin/ABP280_rpt"/>
</dbReference>
<dbReference type="Pfam" id="PF00630">
    <property type="entry name" value="Filamin"/>
    <property type="match status" value="2"/>
</dbReference>
<dbReference type="InterPro" id="IPR017868">
    <property type="entry name" value="Filamin/ABP280_repeat-like"/>
</dbReference>
<sequence>MLCCVDAKLQRDFGNFANAWCSPYSPLTSRHPFRLLPSRLLNLPFLLPGLPSDKYAVRFIPRENGIYSVDVKFNGSHIPGSPFKIRVGEVGQTGDPGMVSAYGPGLEGGVTGNPAEFIVNTTNAGPGALAVTIDGPSKVKMDCLECPEGYKVIYTPMAPGSYLISIKYGGPYHIAGSPFKAKITGARLVSSHSLHETSSVFMDSIPKAEGAAPKFASDVSKVVAKGLGLNKGFVGQKNSFTVDGSKAGRSAPLVAFAFFRTPK</sequence>